<dbReference type="eggNOG" id="COG1555">
    <property type="taxonomic scope" value="Bacteria"/>
</dbReference>
<dbReference type="PANTHER" id="PTHR21180">
    <property type="entry name" value="ENDONUCLEASE/EXONUCLEASE/PHOSPHATASE FAMILY DOMAIN-CONTAINING PROTEIN 1"/>
    <property type="match status" value="1"/>
</dbReference>
<dbReference type="GO" id="GO:0015627">
    <property type="term" value="C:type II protein secretion system complex"/>
    <property type="evidence" value="ECO:0007669"/>
    <property type="project" value="TreeGrafter"/>
</dbReference>
<keyword evidence="5" id="KW-1185">Reference proteome</keyword>
<dbReference type="GO" id="GO:0015628">
    <property type="term" value="P:protein secretion by the type II secretion system"/>
    <property type="evidence" value="ECO:0007669"/>
    <property type="project" value="TreeGrafter"/>
</dbReference>
<feature type="domain" description="Helix-hairpin-helix DNA-binding motif class 1" evidence="3">
    <location>
        <begin position="59"/>
        <end position="78"/>
    </location>
</feature>
<dbReference type="GO" id="GO:0006281">
    <property type="term" value="P:DNA repair"/>
    <property type="evidence" value="ECO:0007669"/>
    <property type="project" value="InterPro"/>
</dbReference>
<dbReference type="SUPFAM" id="SSF47781">
    <property type="entry name" value="RuvA domain 2-like"/>
    <property type="match status" value="1"/>
</dbReference>
<dbReference type="InterPro" id="IPR010994">
    <property type="entry name" value="RuvA_2-like"/>
</dbReference>
<feature type="signal peptide" evidence="2">
    <location>
        <begin position="1"/>
        <end position="20"/>
    </location>
</feature>
<dbReference type="GO" id="GO:0003677">
    <property type="term" value="F:DNA binding"/>
    <property type="evidence" value="ECO:0007669"/>
    <property type="project" value="InterPro"/>
</dbReference>
<evidence type="ECO:0000259" key="3">
    <source>
        <dbReference type="SMART" id="SM00278"/>
    </source>
</evidence>
<evidence type="ECO:0000313" key="4">
    <source>
        <dbReference type="EMBL" id="AII14042.1"/>
    </source>
</evidence>
<dbReference type="HOGENOM" id="CLU_052011_4_0_7"/>
<proteinExistence type="predicted"/>
<sequence>MNMMFKFVSSMALLSSLVYGAVNLNTASKEELMALPGIGESRAEAIIDYRNKNKFNSIEDIKNVKGIGDKRYEAIKADLSINGDNDISNLKSKGNSSKSSKKVKEKKDKINSDIKKDRTGKEKKDKNPKVK</sequence>
<reference evidence="5" key="1">
    <citation type="journal article" date="2014" name="Genome Announc.">
        <title>Complete Genome Sequence of Campylobacter iguaniorum Strain 1485ET, Isolated from a Bearded Dragon (Pogona vitticeps).</title>
        <authorList>
            <person name="Gilbert M.J."/>
            <person name="Miller W.G."/>
            <person name="Yee E."/>
            <person name="Kik M."/>
            <person name="Wagenaar J.A."/>
            <person name="Duim B."/>
        </authorList>
    </citation>
    <scope>NUCLEOTIDE SEQUENCE [LARGE SCALE GENOMIC DNA]</scope>
    <source>
        <strain evidence="5">1485E</strain>
    </source>
</reference>
<dbReference type="KEGG" id="caj:CIG1485E_0170"/>
<dbReference type="EMBL" id="CP009043">
    <property type="protein sequence ID" value="AII14042.1"/>
    <property type="molecule type" value="Genomic_DNA"/>
</dbReference>
<dbReference type="InterPro" id="IPR003583">
    <property type="entry name" value="Hlx-hairpin-Hlx_DNA-bd_motif"/>
</dbReference>
<name>A0A076F988_9BACT</name>
<dbReference type="SMART" id="SM00278">
    <property type="entry name" value="HhH1"/>
    <property type="match status" value="2"/>
</dbReference>
<dbReference type="Gene3D" id="1.10.150.320">
    <property type="entry name" value="Photosystem II 12 kDa extrinsic protein"/>
    <property type="match status" value="1"/>
</dbReference>
<feature type="chain" id="PRO_5001712093" evidence="2">
    <location>
        <begin position="21"/>
        <end position="131"/>
    </location>
</feature>
<feature type="compositionally biased region" description="Low complexity" evidence="1">
    <location>
        <begin position="88"/>
        <end position="98"/>
    </location>
</feature>
<evidence type="ECO:0000256" key="2">
    <source>
        <dbReference type="SAM" id="SignalP"/>
    </source>
</evidence>
<protein>
    <submittedName>
        <fullName evidence="4">Putative ComE family competence protein</fullName>
    </submittedName>
</protein>
<evidence type="ECO:0000256" key="1">
    <source>
        <dbReference type="SAM" id="MobiDB-lite"/>
    </source>
</evidence>
<dbReference type="InterPro" id="IPR004509">
    <property type="entry name" value="Competence_ComEA_HhH"/>
</dbReference>
<accession>A0A076F988</accession>
<dbReference type="Pfam" id="PF12836">
    <property type="entry name" value="HHH_3"/>
    <property type="match status" value="1"/>
</dbReference>
<dbReference type="Proteomes" id="UP000028486">
    <property type="component" value="Chromosome"/>
</dbReference>
<gene>
    <name evidence="4" type="ORF">CIG1485E_0170</name>
</gene>
<organism evidence="4 5">
    <name type="scientific">Campylobacter iguaniorum</name>
    <dbReference type="NCBI Taxonomy" id="1244531"/>
    <lineage>
        <taxon>Bacteria</taxon>
        <taxon>Pseudomonadati</taxon>
        <taxon>Campylobacterota</taxon>
        <taxon>Epsilonproteobacteria</taxon>
        <taxon>Campylobacterales</taxon>
        <taxon>Campylobacteraceae</taxon>
        <taxon>Campylobacter</taxon>
    </lineage>
</organism>
<evidence type="ECO:0000313" key="5">
    <source>
        <dbReference type="Proteomes" id="UP000028486"/>
    </source>
</evidence>
<feature type="domain" description="Helix-hairpin-helix DNA-binding motif class 1" evidence="3">
    <location>
        <begin position="30"/>
        <end position="49"/>
    </location>
</feature>
<dbReference type="AlphaFoldDB" id="A0A076F988"/>
<feature type="compositionally biased region" description="Basic and acidic residues" evidence="1">
    <location>
        <begin position="105"/>
        <end position="131"/>
    </location>
</feature>
<dbReference type="PANTHER" id="PTHR21180:SF32">
    <property type="entry name" value="ENDONUCLEASE_EXONUCLEASE_PHOSPHATASE FAMILY DOMAIN-CONTAINING PROTEIN 1"/>
    <property type="match status" value="1"/>
</dbReference>
<dbReference type="STRING" id="1244531.CIG2463D_0173"/>
<keyword evidence="2" id="KW-0732">Signal</keyword>
<dbReference type="NCBIfam" id="TIGR00426">
    <property type="entry name" value="competence protein ComEA helix-hairpin-helix repeat region"/>
    <property type="match status" value="1"/>
</dbReference>
<dbReference type="InterPro" id="IPR051675">
    <property type="entry name" value="Endo/Exo/Phosphatase_dom_1"/>
</dbReference>
<feature type="region of interest" description="Disordered" evidence="1">
    <location>
        <begin position="82"/>
        <end position="131"/>
    </location>
</feature>